<comment type="caution">
    <text evidence="6">The sequence shown here is derived from an EMBL/GenBank/DDBJ whole genome shotgun (WGS) entry which is preliminary data.</text>
</comment>
<dbReference type="EMBL" id="JACKZP010000019">
    <property type="protein sequence ID" value="MBC1301760.1"/>
    <property type="molecule type" value="Genomic_DNA"/>
</dbReference>
<name>A0ABR6S5T9_ANAVA</name>
<dbReference type="RefSeq" id="WP_011320783.1">
    <property type="nucleotide sequence ID" value="NZ_JACKZP010000019.1"/>
</dbReference>
<proteinExistence type="predicted"/>
<evidence type="ECO:0000313" key="6">
    <source>
        <dbReference type="EMBL" id="MBC1301760.1"/>
    </source>
</evidence>
<sequence length="402" mass="47093">MRSRQNITEQFTTFLQFDTDKAISWEVDARLHRNLINCQTRLSQPENSESFWVCYWYKVWQEKPDGLARGHFSAYLQEVCYWAVHKIVTNLSSTQHTLSDCFQMVIIRVDKVLKGFKPNLNFNLKNYASAIFSSEFKEMLRSQNEIDICTNWRLLRKLTQKRLVESLQNQGIHEDVIQRYVLAWKCYQALYAPKQIVGTRKLSRPDDATWTAIAQLYNFQRQTQLSQPGPECSRETIEKWLIISAQAVRDYLYPNMISLNVSVGEENSGDEYIDIVPQLKQESLMTEILAQEELLDRQSQQAQISNVLVTALTELDPEAHNIIQLYYREGLTQQQIAQQLGIKQYTISRRLAKVKDFLLLKLVTWSQQSLHISLNSLVLNYVSTILEEWLQTYYHRSLSESQ</sequence>
<dbReference type="SUPFAM" id="SSF88659">
    <property type="entry name" value="Sigma3 and sigma4 domains of RNA polymerase sigma factors"/>
    <property type="match status" value="1"/>
</dbReference>
<gene>
    <name evidence="6" type="ORF">GNE12_07500</name>
</gene>
<dbReference type="Pfam" id="PF04545">
    <property type="entry name" value="Sigma70_r4"/>
    <property type="match status" value="1"/>
</dbReference>
<organism evidence="6 7">
    <name type="scientific">Trichormus variabilis N2B</name>
    <dbReference type="NCBI Taxonomy" id="2681315"/>
    <lineage>
        <taxon>Bacteria</taxon>
        <taxon>Bacillati</taxon>
        <taxon>Cyanobacteriota</taxon>
        <taxon>Cyanophyceae</taxon>
        <taxon>Nostocales</taxon>
        <taxon>Nostocaceae</taxon>
        <taxon>Trichormus</taxon>
    </lineage>
</organism>
<reference evidence="6 7" key="1">
    <citation type="submission" date="2019-11" db="EMBL/GenBank/DDBJ databases">
        <title>Comparison of genomes from free-living endosymbiotic cyanobacteria isolated from Azolla.</title>
        <authorList>
            <person name="Thiel T."/>
            <person name="Pratte B."/>
        </authorList>
    </citation>
    <scope>NUCLEOTIDE SEQUENCE [LARGE SCALE GENOMIC DNA]</scope>
    <source>
        <strain evidence="6 7">N2B</strain>
    </source>
</reference>
<dbReference type="NCBIfam" id="TIGR02937">
    <property type="entry name" value="sigma70-ECF"/>
    <property type="match status" value="1"/>
</dbReference>
<keyword evidence="4" id="KW-0804">Transcription</keyword>
<dbReference type="PANTHER" id="PTHR30385">
    <property type="entry name" value="SIGMA FACTOR F FLAGELLAR"/>
    <property type="match status" value="1"/>
</dbReference>
<dbReference type="PANTHER" id="PTHR30385:SF7">
    <property type="entry name" value="RNA POLYMERASE SIGMA FACTOR FLIA"/>
    <property type="match status" value="1"/>
</dbReference>
<keyword evidence="3" id="KW-0238">DNA-binding</keyword>
<evidence type="ECO:0000256" key="4">
    <source>
        <dbReference type="ARBA" id="ARBA00023163"/>
    </source>
</evidence>
<evidence type="ECO:0000259" key="5">
    <source>
        <dbReference type="Pfam" id="PF04545"/>
    </source>
</evidence>
<protein>
    <submittedName>
        <fullName evidence="6">Sigma-70 family RNA polymerase sigma factor</fullName>
    </submittedName>
</protein>
<evidence type="ECO:0000256" key="1">
    <source>
        <dbReference type="ARBA" id="ARBA00023015"/>
    </source>
</evidence>
<dbReference type="InterPro" id="IPR013324">
    <property type="entry name" value="RNA_pol_sigma_r3/r4-like"/>
</dbReference>
<evidence type="ECO:0000313" key="7">
    <source>
        <dbReference type="Proteomes" id="UP000570851"/>
    </source>
</evidence>
<evidence type="ECO:0000256" key="3">
    <source>
        <dbReference type="ARBA" id="ARBA00023125"/>
    </source>
</evidence>
<dbReference type="Gene3D" id="1.10.10.60">
    <property type="entry name" value="Homeodomain-like"/>
    <property type="match status" value="1"/>
</dbReference>
<accession>A0ABR6S5T9</accession>
<keyword evidence="2" id="KW-0731">Sigma factor</keyword>
<dbReference type="InterPro" id="IPR007630">
    <property type="entry name" value="RNA_pol_sigma70_r4"/>
</dbReference>
<keyword evidence="7" id="KW-1185">Reference proteome</keyword>
<evidence type="ECO:0000256" key="2">
    <source>
        <dbReference type="ARBA" id="ARBA00023082"/>
    </source>
</evidence>
<dbReference type="Proteomes" id="UP000570851">
    <property type="component" value="Unassembled WGS sequence"/>
</dbReference>
<dbReference type="InterPro" id="IPR014284">
    <property type="entry name" value="RNA_pol_sigma-70_dom"/>
</dbReference>
<feature type="domain" description="RNA polymerase sigma-70 region 4" evidence="5">
    <location>
        <begin position="311"/>
        <end position="353"/>
    </location>
</feature>
<dbReference type="GeneID" id="58721643"/>
<keyword evidence="1" id="KW-0805">Transcription regulation</keyword>